<organism evidence="1">
    <name type="scientific">marine sediment metagenome</name>
    <dbReference type="NCBI Taxonomy" id="412755"/>
    <lineage>
        <taxon>unclassified sequences</taxon>
        <taxon>metagenomes</taxon>
        <taxon>ecological metagenomes</taxon>
    </lineage>
</organism>
<dbReference type="AlphaFoldDB" id="A0A0F9VAW6"/>
<accession>A0A0F9VAW6</accession>
<dbReference type="EMBL" id="LAZR01000606">
    <property type="protein sequence ID" value="KKN62963.1"/>
    <property type="molecule type" value="Genomic_DNA"/>
</dbReference>
<reference evidence="1" key="1">
    <citation type="journal article" date="2015" name="Nature">
        <title>Complex archaea that bridge the gap between prokaryotes and eukaryotes.</title>
        <authorList>
            <person name="Spang A."/>
            <person name="Saw J.H."/>
            <person name="Jorgensen S.L."/>
            <person name="Zaremba-Niedzwiedzka K."/>
            <person name="Martijn J."/>
            <person name="Lind A.E."/>
            <person name="van Eijk R."/>
            <person name="Schleper C."/>
            <person name="Guy L."/>
            <person name="Ettema T.J."/>
        </authorList>
    </citation>
    <scope>NUCLEOTIDE SEQUENCE</scope>
</reference>
<protein>
    <submittedName>
        <fullName evidence="1">Uncharacterized protein</fullName>
    </submittedName>
</protein>
<proteinExistence type="predicted"/>
<gene>
    <name evidence="1" type="ORF">LCGC14_0506730</name>
</gene>
<evidence type="ECO:0000313" key="1">
    <source>
        <dbReference type="EMBL" id="KKN62963.1"/>
    </source>
</evidence>
<sequence length="73" mass="8720">MEELLELQKLGTEKGYILYDISYRRAGWGVLWHKENSNRPPPGYGWHNDLVVYKYYPTLQEMVEGEMSRLQEL</sequence>
<comment type="caution">
    <text evidence="1">The sequence shown here is derived from an EMBL/GenBank/DDBJ whole genome shotgun (WGS) entry which is preliminary data.</text>
</comment>
<name>A0A0F9VAW6_9ZZZZ</name>